<comment type="caution">
    <text evidence="5">The sequence shown here is derived from an EMBL/GenBank/DDBJ whole genome shotgun (WGS) entry which is preliminary data.</text>
</comment>
<feature type="binding site" evidence="4">
    <location>
        <position position="104"/>
    </location>
    <ligand>
        <name>D-ribulose 5-phosphate</name>
        <dbReference type="ChEBI" id="CHEBI:58121"/>
    </ligand>
</feature>
<feature type="binding site" evidence="4">
    <location>
        <position position="141"/>
    </location>
    <ligand>
        <name>D-ribulose 5-phosphate</name>
        <dbReference type="ChEBI" id="CHEBI:58121"/>
    </ligand>
</feature>
<protein>
    <submittedName>
        <fullName evidence="5">Ribose-5-phosphate isomerase B</fullName>
    </submittedName>
</protein>
<feature type="binding site" evidence="4">
    <location>
        <position position="137"/>
    </location>
    <ligand>
        <name>D-ribulose 5-phosphate</name>
        <dbReference type="ChEBI" id="CHEBI:58121"/>
    </ligand>
</feature>
<feature type="binding site" evidence="4">
    <location>
        <begin position="71"/>
        <end position="75"/>
    </location>
    <ligand>
        <name>D-ribulose 5-phosphate</name>
        <dbReference type="ChEBI" id="CHEBI:58121"/>
    </ligand>
</feature>
<proteinExistence type="inferred from homology"/>
<dbReference type="Pfam" id="PF02502">
    <property type="entry name" value="LacAB_rpiB"/>
    <property type="match status" value="1"/>
</dbReference>
<evidence type="ECO:0000256" key="1">
    <source>
        <dbReference type="ARBA" id="ARBA00008754"/>
    </source>
</evidence>
<dbReference type="AlphaFoldDB" id="A0A1V1P4S6"/>
<feature type="active site" description="Proton donor" evidence="3">
    <location>
        <position position="103"/>
    </location>
</feature>
<dbReference type="PANTHER" id="PTHR30345:SF0">
    <property type="entry name" value="DNA DAMAGE-REPAIR_TOLERATION PROTEIN DRT102"/>
    <property type="match status" value="1"/>
</dbReference>
<dbReference type="Proteomes" id="UP000189670">
    <property type="component" value="Unassembled WGS sequence"/>
</dbReference>
<feature type="binding site" evidence="4">
    <location>
        <position position="114"/>
    </location>
    <ligand>
        <name>D-ribulose 5-phosphate</name>
        <dbReference type="ChEBI" id="CHEBI:58121"/>
    </ligand>
</feature>
<dbReference type="EMBL" id="ATBP01000533">
    <property type="protein sequence ID" value="ETR69902.1"/>
    <property type="molecule type" value="Genomic_DNA"/>
</dbReference>
<feature type="active site" description="Proton acceptor" evidence="3">
    <location>
        <position position="70"/>
    </location>
</feature>
<dbReference type="PIRSF" id="PIRSF005384">
    <property type="entry name" value="RpiB_LacA_B"/>
    <property type="match status" value="1"/>
</dbReference>
<dbReference type="InterPro" id="IPR036569">
    <property type="entry name" value="RpiB_LacA_LacB_sf"/>
</dbReference>
<dbReference type="Gene3D" id="3.40.1400.10">
    <property type="entry name" value="Sugar-phosphate isomerase, RpiB/LacA/LacB"/>
    <property type="match status" value="1"/>
</dbReference>
<accession>A0A1V1P4S6</accession>
<dbReference type="GO" id="GO:0004751">
    <property type="term" value="F:ribose-5-phosphate isomerase activity"/>
    <property type="evidence" value="ECO:0007669"/>
    <property type="project" value="TreeGrafter"/>
</dbReference>
<dbReference type="PANTHER" id="PTHR30345">
    <property type="entry name" value="RIBOSE-5-PHOSPHATE ISOMERASE B"/>
    <property type="match status" value="1"/>
</dbReference>
<name>A0A1V1P4S6_9BACT</name>
<evidence type="ECO:0000256" key="3">
    <source>
        <dbReference type="PIRSR" id="PIRSR005384-1"/>
    </source>
</evidence>
<dbReference type="GO" id="GO:0019316">
    <property type="term" value="P:D-allose catabolic process"/>
    <property type="evidence" value="ECO:0007669"/>
    <property type="project" value="TreeGrafter"/>
</dbReference>
<dbReference type="GO" id="GO:0009052">
    <property type="term" value="P:pentose-phosphate shunt, non-oxidative branch"/>
    <property type="evidence" value="ECO:0007669"/>
    <property type="project" value="TreeGrafter"/>
</dbReference>
<keyword evidence="2 5" id="KW-0413">Isomerase</keyword>
<dbReference type="InterPro" id="IPR003500">
    <property type="entry name" value="RpiB_LacA_LacB"/>
</dbReference>
<evidence type="ECO:0000313" key="6">
    <source>
        <dbReference type="Proteomes" id="UP000189670"/>
    </source>
</evidence>
<gene>
    <name evidence="5" type="primary">rpiB</name>
    <name evidence="5" type="ORF">OMM_09203</name>
</gene>
<feature type="binding site" evidence="4">
    <location>
        <begin position="12"/>
        <end position="13"/>
    </location>
    <ligand>
        <name>D-ribulose 5-phosphate</name>
        <dbReference type="ChEBI" id="CHEBI:58121"/>
    </ligand>
</feature>
<reference evidence="6" key="1">
    <citation type="submission" date="2012-11" db="EMBL/GenBank/DDBJ databases">
        <authorList>
            <person name="Lucero-Rivera Y.E."/>
            <person name="Tovar-Ramirez D."/>
        </authorList>
    </citation>
    <scope>NUCLEOTIDE SEQUENCE [LARGE SCALE GENOMIC DNA]</scope>
    <source>
        <strain evidence="6">Araruama</strain>
    </source>
</reference>
<evidence type="ECO:0000313" key="5">
    <source>
        <dbReference type="EMBL" id="ETR69902.1"/>
    </source>
</evidence>
<evidence type="ECO:0000256" key="4">
    <source>
        <dbReference type="PIRSR" id="PIRSR005384-2"/>
    </source>
</evidence>
<dbReference type="SUPFAM" id="SSF89623">
    <property type="entry name" value="Ribose/Galactose isomerase RpiB/AlsB"/>
    <property type="match status" value="1"/>
</dbReference>
<dbReference type="InterPro" id="IPR004785">
    <property type="entry name" value="RpiB"/>
</dbReference>
<dbReference type="NCBIfam" id="TIGR00689">
    <property type="entry name" value="rpiB_lacA_lacB"/>
    <property type="match status" value="1"/>
</dbReference>
<sequence length="153" mass="16740">MNISQKICIGCDHAAFDLKDKVFSYIKNIPIRIDDMGTTDPEVSVNYPDYAIKVAKSVAQGKHDCGILLCGTGLGMSMVANRFAGIRAALCNDIYSARFSRAHNNANILVMGGRILGDALACDIVRTFLMTYFDGERHADRLAIFDQLGESSK</sequence>
<dbReference type="NCBIfam" id="TIGR01120">
    <property type="entry name" value="rpiB"/>
    <property type="match status" value="1"/>
</dbReference>
<comment type="similarity">
    <text evidence="1">Belongs to the LacAB/RpiB family.</text>
</comment>
<evidence type="ECO:0000256" key="2">
    <source>
        <dbReference type="ARBA" id="ARBA00023235"/>
    </source>
</evidence>
<organism evidence="5 6">
    <name type="scientific">Candidatus Magnetoglobus multicellularis str. Araruama</name>
    <dbReference type="NCBI Taxonomy" id="890399"/>
    <lineage>
        <taxon>Bacteria</taxon>
        <taxon>Pseudomonadati</taxon>
        <taxon>Thermodesulfobacteriota</taxon>
        <taxon>Desulfobacteria</taxon>
        <taxon>Desulfobacterales</taxon>
        <taxon>Desulfobacteraceae</taxon>
        <taxon>Candidatus Magnetoglobus</taxon>
    </lineage>
</organism>
<dbReference type="NCBIfam" id="NF004051">
    <property type="entry name" value="PRK05571.1"/>
    <property type="match status" value="1"/>
</dbReference>